<evidence type="ECO:0000313" key="3">
    <source>
        <dbReference type="Proteomes" id="UP000812270"/>
    </source>
</evidence>
<reference evidence="2" key="1">
    <citation type="submission" date="2021-06" db="EMBL/GenBank/DDBJ databases">
        <authorList>
            <person name="Huq M.A."/>
        </authorList>
    </citation>
    <scope>NUCLEOTIDE SEQUENCE</scope>
    <source>
        <strain evidence="2">MAH-26</strain>
    </source>
</reference>
<evidence type="ECO:0000256" key="1">
    <source>
        <dbReference type="SAM" id="MobiDB-lite"/>
    </source>
</evidence>
<dbReference type="Proteomes" id="UP000812270">
    <property type="component" value="Unassembled WGS sequence"/>
</dbReference>
<protein>
    <submittedName>
        <fullName evidence="2">Type II toxin-antitoxin system HicA family toxin</fullName>
    </submittedName>
</protein>
<organism evidence="2 3">
    <name type="scientific">Pinibacter aurantiacus</name>
    <dbReference type="NCBI Taxonomy" id="2851599"/>
    <lineage>
        <taxon>Bacteria</taxon>
        <taxon>Pseudomonadati</taxon>
        <taxon>Bacteroidota</taxon>
        <taxon>Chitinophagia</taxon>
        <taxon>Chitinophagales</taxon>
        <taxon>Chitinophagaceae</taxon>
        <taxon>Pinibacter</taxon>
    </lineage>
</organism>
<accession>A0A9E2S6S5</accession>
<dbReference type="InterPro" id="IPR012933">
    <property type="entry name" value="HicA_mRNA_interferase"/>
</dbReference>
<dbReference type="Pfam" id="PF07927">
    <property type="entry name" value="HicA_toxin"/>
    <property type="match status" value="1"/>
</dbReference>
<dbReference type="PANTHER" id="PTHR34873:SF3">
    <property type="entry name" value="ADDICTION MODULE TOXIN, HICA FAMILY"/>
    <property type="match status" value="1"/>
</dbReference>
<gene>
    <name evidence="2" type="ORF">KTO63_10720</name>
</gene>
<proteinExistence type="predicted"/>
<keyword evidence="3" id="KW-1185">Reference proteome</keyword>
<dbReference type="GO" id="GO:0003729">
    <property type="term" value="F:mRNA binding"/>
    <property type="evidence" value="ECO:0007669"/>
    <property type="project" value="InterPro"/>
</dbReference>
<dbReference type="PANTHER" id="PTHR34873">
    <property type="entry name" value="SSR1766 PROTEIN"/>
    <property type="match status" value="1"/>
</dbReference>
<dbReference type="AlphaFoldDB" id="A0A9E2S6S5"/>
<dbReference type="RefSeq" id="WP_217791276.1">
    <property type="nucleotide sequence ID" value="NZ_JAHSPG010000006.1"/>
</dbReference>
<dbReference type="EMBL" id="JAHSPG010000006">
    <property type="protein sequence ID" value="MBV4357623.1"/>
    <property type="molecule type" value="Genomic_DNA"/>
</dbReference>
<evidence type="ECO:0000313" key="2">
    <source>
        <dbReference type="EMBL" id="MBV4357623.1"/>
    </source>
</evidence>
<name>A0A9E2S6S5_9BACT</name>
<feature type="region of interest" description="Disordered" evidence="1">
    <location>
        <begin position="24"/>
        <end position="43"/>
    </location>
</feature>
<comment type="caution">
    <text evidence="2">The sequence shown here is derived from an EMBL/GenBank/DDBJ whole genome shotgun (WGS) entry which is preliminary data.</text>
</comment>
<sequence length="60" mass="6842">MKASEVVKVLLKHGWVFERQKGSHKTFKHPDNPNLVTIPEHGKKDIPSGTLRQIWKKAGL</sequence>